<reference evidence="3" key="2">
    <citation type="submission" date="2025-09" db="UniProtKB">
        <authorList>
            <consortium name="Ensembl"/>
        </authorList>
    </citation>
    <scope>IDENTIFICATION</scope>
</reference>
<reference evidence="3" key="1">
    <citation type="submission" date="2025-08" db="UniProtKB">
        <authorList>
            <consortium name="Ensembl"/>
        </authorList>
    </citation>
    <scope>IDENTIFICATION</scope>
</reference>
<dbReference type="Proteomes" id="UP000694393">
    <property type="component" value="Unplaced"/>
</dbReference>
<accession>A0A8C8S3Q1</accession>
<dbReference type="Ensembl" id="ENSPCET00000014605.1">
    <property type="protein sequence ID" value="ENSPCEP00000014084.1"/>
    <property type="gene ID" value="ENSPCEG00000011186.1"/>
</dbReference>
<evidence type="ECO:0000259" key="2">
    <source>
        <dbReference type="Pfam" id="PF22840"/>
    </source>
</evidence>
<keyword evidence="1" id="KW-0732">Signal</keyword>
<dbReference type="InterPro" id="IPR053872">
    <property type="entry name" value="CATSPERG_N"/>
</dbReference>
<evidence type="ECO:0000313" key="3">
    <source>
        <dbReference type="Ensembl" id="ENSPCEP00000014084.1"/>
    </source>
</evidence>
<proteinExistence type="predicted"/>
<dbReference type="Pfam" id="PF22840">
    <property type="entry name" value="CATSPERG_NTD"/>
    <property type="match status" value="1"/>
</dbReference>
<dbReference type="AlphaFoldDB" id="A0A8C8S3Q1"/>
<name>A0A8C8S3Q1_9SAUR</name>
<evidence type="ECO:0000313" key="4">
    <source>
        <dbReference type="Proteomes" id="UP000694393"/>
    </source>
</evidence>
<evidence type="ECO:0000256" key="1">
    <source>
        <dbReference type="SAM" id="SignalP"/>
    </source>
</evidence>
<sequence>MQTLQYLFVLLVLLHTQVCLPLNDCEWKAALSEFDNLGSDQNVFFRQHPVTSVASVFENLTDSAIDLNDRNSVSVTFQKAGSGVRDEECRTNRFICLWQHEEAFTIVFMLNIRWKINVV</sequence>
<organism evidence="3 4">
    <name type="scientific">Pelusios castaneus</name>
    <name type="common">West African mud turtle</name>
    <dbReference type="NCBI Taxonomy" id="367368"/>
    <lineage>
        <taxon>Eukaryota</taxon>
        <taxon>Metazoa</taxon>
        <taxon>Chordata</taxon>
        <taxon>Craniata</taxon>
        <taxon>Vertebrata</taxon>
        <taxon>Euteleostomi</taxon>
        <taxon>Archelosauria</taxon>
        <taxon>Testudinata</taxon>
        <taxon>Testudines</taxon>
        <taxon>Pleurodira</taxon>
        <taxon>Pelomedusidae</taxon>
        <taxon>Pelusios</taxon>
    </lineage>
</organism>
<feature type="signal peptide" evidence="1">
    <location>
        <begin position="1"/>
        <end position="21"/>
    </location>
</feature>
<feature type="chain" id="PRO_5034676055" description="CATSPERG N-terminal domain-containing protein" evidence="1">
    <location>
        <begin position="22"/>
        <end position="119"/>
    </location>
</feature>
<keyword evidence="4" id="KW-1185">Reference proteome</keyword>
<feature type="domain" description="CATSPERG N-terminal" evidence="2">
    <location>
        <begin position="25"/>
        <end position="73"/>
    </location>
</feature>
<protein>
    <recommendedName>
        <fullName evidence="2">CATSPERG N-terminal domain-containing protein</fullName>
    </recommendedName>
</protein>